<organism evidence="3 4">
    <name type="scientific">Tautonia plasticadhaerens</name>
    <dbReference type="NCBI Taxonomy" id="2527974"/>
    <lineage>
        <taxon>Bacteria</taxon>
        <taxon>Pseudomonadati</taxon>
        <taxon>Planctomycetota</taxon>
        <taxon>Planctomycetia</taxon>
        <taxon>Isosphaerales</taxon>
        <taxon>Isosphaeraceae</taxon>
        <taxon>Tautonia</taxon>
    </lineage>
</organism>
<dbReference type="RefSeq" id="WP_145269780.1">
    <property type="nucleotide sequence ID" value="NZ_CP036426.1"/>
</dbReference>
<feature type="chain" id="PRO_5021962341" evidence="2">
    <location>
        <begin position="20"/>
        <end position="142"/>
    </location>
</feature>
<sequence length="142" mass="15285" precursor="true">MKLRWMATVPLAAVLVAGAAVWGRQFDHVVDSGPTDQFITAGSYAFNRAHIAMVTWRPDPSRVPTAVQGTGEFLTPWVVDVYGVGGQPHVVLHEPSSSALLSQLDIDPEGDMAPEAPVIPEDEEAPKPPEYTKESLPEPSGE</sequence>
<evidence type="ECO:0000313" key="3">
    <source>
        <dbReference type="EMBL" id="QDV34709.1"/>
    </source>
</evidence>
<gene>
    <name evidence="3" type="ORF">ElP_26030</name>
</gene>
<keyword evidence="2" id="KW-0732">Signal</keyword>
<evidence type="ECO:0000256" key="1">
    <source>
        <dbReference type="SAM" id="MobiDB-lite"/>
    </source>
</evidence>
<evidence type="ECO:0000313" key="4">
    <source>
        <dbReference type="Proteomes" id="UP000317835"/>
    </source>
</evidence>
<dbReference type="EMBL" id="CP036426">
    <property type="protein sequence ID" value="QDV34709.1"/>
    <property type="molecule type" value="Genomic_DNA"/>
</dbReference>
<evidence type="ECO:0000256" key="2">
    <source>
        <dbReference type="SAM" id="SignalP"/>
    </source>
</evidence>
<proteinExistence type="predicted"/>
<feature type="signal peptide" evidence="2">
    <location>
        <begin position="1"/>
        <end position="19"/>
    </location>
</feature>
<feature type="compositionally biased region" description="Basic and acidic residues" evidence="1">
    <location>
        <begin position="125"/>
        <end position="136"/>
    </location>
</feature>
<protein>
    <submittedName>
        <fullName evidence="3">Uncharacterized protein</fullName>
    </submittedName>
</protein>
<dbReference type="Proteomes" id="UP000317835">
    <property type="component" value="Chromosome"/>
</dbReference>
<dbReference type="KEGG" id="tpla:ElP_26030"/>
<dbReference type="AlphaFoldDB" id="A0A518H1K0"/>
<feature type="region of interest" description="Disordered" evidence="1">
    <location>
        <begin position="105"/>
        <end position="142"/>
    </location>
</feature>
<accession>A0A518H1K0</accession>
<reference evidence="3 4" key="1">
    <citation type="submission" date="2019-02" db="EMBL/GenBank/DDBJ databases">
        <title>Deep-cultivation of Planctomycetes and their phenomic and genomic characterization uncovers novel biology.</title>
        <authorList>
            <person name="Wiegand S."/>
            <person name="Jogler M."/>
            <person name="Boedeker C."/>
            <person name="Pinto D."/>
            <person name="Vollmers J."/>
            <person name="Rivas-Marin E."/>
            <person name="Kohn T."/>
            <person name="Peeters S.H."/>
            <person name="Heuer A."/>
            <person name="Rast P."/>
            <person name="Oberbeckmann S."/>
            <person name="Bunk B."/>
            <person name="Jeske O."/>
            <person name="Meyerdierks A."/>
            <person name="Storesund J.E."/>
            <person name="Kallscheuer N."/>
            <person name="Luecker S."/>
            <person name="Lage O.M."/>
            <person name="Pohl T."/>
            <person name="Merkel B.J."/>
            <person name="Hornburger P."/>
            <person name="Mueller R.-W."/>
            <person name="Bruemmer F."/>
            <person name="Labrenz M."/>
            <person name="Spormann A.M."/>
            <person name="Op den Camp H."/>
            <person name="Overmann J."/>
            <person name="Amann R."/>
            <person name="Jetten M.S.M."/>
            <person name="Mascher T."/>
            <person name="Medema M.H."/>
            <person name="Devos D.P."/>
            <person name="Kaster A.-K."/>
            <person name="Ovreas L."/>
            <person name="Rohde M."/>
            <person name="Galperin M.Y."/>
            <person name="Jogler C."/>
        </authorList>
    </citation>
    <scope>NUCLEOTIDE SEQUENCE [LARGE SCALE GENOMIC DNA]</scope>
    <source>
        <strain evidence="3 4">ElP</strain>
    </source>
</reference>
<keyword evidence="4" id="KW-1185">Reference proteome</keyword>
<name>A0A518H1K0_9BACT</name>